<comment type="caution">
    <text evidence="2">The sequence shown here is derived from an EMBL/GenBank/DDBJ whole genome shotgun (WGS) entry which is preliminary data.</text>
</comment>
<reference evidence="2 3" key="1">
    <citation type="submission" date="2019-08" db="EMBL/GenBank/DDBJ databases">
        <title>Calorimonas adulescens gen. nov., sp. nov., an anaerobic thermophilic bacterium from Sakhalin hot spring.</title>
        <authorList>
            <person name="Khomyakova M.A."/>
            <person name="Merkel A.Y."/>
            <person name="Novikov A."/>
            <person name="Bonch-Osmolovskaya E.A."/>
            <person name="Slobodkin A.I."/>
        </authorList>
    </citation>
    <scope>NUCLEOTIDE SEQUENCE [LARGE SCALE GENOMIC DNA]</scope>
    <source>
        <strain evidence="2 3">A05MB</strain>
    </source>
</reference>
<protein>
    <submittedName>
        <fullName evidence="2">DUF1887 family protein</fullName>
    </submittedName>
</protein>
<evidence type="ECO:0000313" key="2">
    <source>
        <dbReference type="EMBL" id="TZE82171.1"/>
    </source>
</evidence>
<dbReference type="InterPro" id="IPR056339">
    <property type="entry name" value="CARF_Card1"/>
</dbReference>
<dbReference type="Pfam" id="PF23400">
    <property type="entry name" value="CARF_Card1"/>
    <property type="match status" value="1"/>
</dbReference>
<sequence>MADYAMERYRTKYLMLLVGKNPLPNYVVAKLFEGYAKKIVFVHSAGTAKYADNIKNLLESGFEDYEHREVDVTNPEDIYSKIKSWLEEKKKSGEIRSTSDINLNYTGGTKSMSINAYKALSNVFKNGTINTSYLDARSLSLLCNDVSTGCVRDKVPVSIEDIVKLHGLEYKSNPRERIINCELSSKLYNMSLDPKKFDAFKQQISNELRKENDKTKWRPPSELKSKNVDINGKEHNIDQLRKEFGYNECEDVCKYLDGVWLEDYVLGLIDEIRKGKAGRDLKITDIAGSVNTYIGTGKKNNMPDFEVDVVVMKGYQLYAISCTTARERGLCKSKLLEVYVRSHQLGGDEARVCLIGYYNNSDDKSFGGPSERMELEIRNDLGGRDDYDDKDIKVILGDKIANLRNELYDWLES</sequence>
<dbReference type="GO" id="GO:0003676">
    <property type="term" value="F:nucleic acid binding"/>
    <property type="evidence" value="ECO:0007669"/>
    <property type="project" value="InterPro"/>
</dbReference>
<evidence type="ECO:0000313" key="3">
    <source>
        <dbReference type="Proteomes" id="UP000322976"/>
    </source>
</evidence>
<dbReference type="Gene3D" id="3.40.1350.10">
    <property type="match status" value="1"/>
</dbReference>
<dbReference type="EMBL" id="VTPS01000008">
    <property type="protein sequence ID" value="TZE82171.1"/>
    <property type="molecule type" value="Genomic_DNA"/>
</dbReference>
<keyword evidence="3" id="KW-1185">Reference proteome</keyword>
<evidence type="ECO:0000259" key="1">
    <source>
        <dbReference type="Pfam" id="PF23400"/>
    </source>
</evidence>
<dbReference type="AlphaFoldDB" id="A0A5D8QCA2"/>
<dbReference type="InterPro" id="IPR011335">
    <property type="entry name" value="Restrct_endonuc-II-like"/>
</dbReference>
<name>A0A5D8QCA2_9THEO</name>
<dbReference type="Proteomes" id="UP000322976">
    <property type="component" value="Unassembled WGS sequence"/>
</dbReference>
<dbReference type="RefSeq" id="WP_149545188.1">
    <property type="nucleotide sequence ID" value="NZ_VTPS01000008.1"/>
</dbReference>
<gene>
    <name evidence="2" type="ORF">FWJ32_06685</name>
</gene>
<accession>A0A5D8QCA2</accession>
<dbReference type="InterPro" id="IPR011856">
    <property type="entry name" value="tRNA_endonuc-like_dom_sf"/>
</dbReference>
<dbReference type="SUPFAM" id="SSF52980">
    <property type="entry name" value="Restriction endonuclease-like"/>
    <property type="match status" value="1"/>
</dbReference>
<organism evidence="2 3">
    <name type="scientific">Calorimonas adulescens</name>
    <dbReference type="NCBI Taxonomy" id="2606906"/>
    <lineage>
        <taxon>Bacteria</taxon>
        <taxon>Bacillati</taxon>
        <taxon>Bacillota</taxon>
        <taxon>Clostridia</taxon>
        <taxon>Thermoanaerobacterales</taxon>
        <taxon>Thermoanaerobacteraceae</taxon>
        <taxon>Calorimonas</taxon>
    </lineage>
</organism>
<proteinExistence type="predicted"/>
<feature type="domain" description="Card1 CARF" evidence="1">
    <location>
        <begin position="15"/>
        <end position="125"/>
    </location>
</feature>
<dbReference type="Gene3D" id="3.40.50.10770">
    <property type="entry name" value="Hypothetical protein VC1899 like domain (Restriction endonuclease-like)"/>
    <property type="match status" value="1"/>
</dbReference>